<sequence>MVEHYTSSEDEAPAKRPTRGTTRLRELLIQRAKGQKTHVDINVDTGEPSGHFGDVFKNYLGMLARERISILMPSFDHVTQADREMIWQDILLTFEISNVATLKQKCLSSVVEKFHGFKTKLTSRYVFGHKKNENPLLKYTWIDEDTWRQFLELQTFEGWQVCLFEIINSTIDNYAKF</sequence>
<proteinExistence type="predicted"/>
<dbReference type="AlphaFoldDB" id="A0A4D6LYK1"/>
<dbReference type="PANTHER" id="PTHR33018:SF34">
    <property type="entry name" value="OS02G0472350 PROTEIN"/>
    <property type="match status" value="1"/>
</dbReference>
<dbReference type="EMBL" id="CP039349">
    <property type="protein sequence ID" value="QCD93431.1"/>
    <property type="molecule type" value="Genomic_DNA"/>
</dbReference>
<dbReference type="Proteomes" id="UP000501690">
    <property type="component" value="Linkage Group LG5"/>
</dbReference>
<evidence type="ECO:0000313" key="2">
    <source>
        <dbReference type="EMBL" id="QCD93431.1"/>
    </source>
</evidence>
<evidence type="ECO:0000313" key="3">
    <source>
        <dbReference type="Proteomes" id="UP000501690"/>
    </source>
</evidence>
<reference evidence="2 3" key="1">
    <citation type="submission" date="2019-04" db="EMBL/GenBank/DDBJ databases">
        <title>An improved genome assembly and genetic linkage map for asparagus bean, Vigna unguiculata ssp. sesquipedialis.</title>
        <authorList>
            <person name="Xia Q."/>
            <person name="Zhang R."/>
            <person name="Dong Y."/>
        </authorList>
    </citation>
    <scope>NUCLEOTIDE SEQUENCE [LARGE SCALE GENOMIC DNA]</scope>
    <source>
        <tissue evidence="2">Leaf</tissue>
    </source>
</reference>
<name>A0A4D6LYK1_VIGUN</name>
<protein>
    <submittedName>
        <fullName evidence="2">Uncharacterized protein</fullName>
    </submittedName>
</protein>
<organism evidence="2 3">
    <name type="scientific">Vigna unguiculata</name>
    <name type="common">Cowpea</name>
    <dbReference type="NCBI Taxonomy" id="3917"/>
    <lineage>
        <taxon>Eukaryota</taxon>
        <taxon>Viridiplantae</taxon>
        <taxon>Streptophyta</taxon>
        <taxon>Embryophyta</taxon>
        <taxon>Tracheophyta</taxon>
        <taxon>Spermatophyta</taxon>
        <taxon>Magnoliopsida</taxon>
        <taxon>eudicotyledons</taxon>
        <taxon>Gunneridae</taxon>
        <taxon>Pentapetalae</taxon>
        <taxon>rosids</taxon>
        <taxon>fabids</taxon>
        <taxon>Fabales</taxon>
        <taxon>Fabaceae</taxon>
        <taxon>Papilionoideae</taxon>
        <taxon>50 kb inversion clade</taxon>
        <taxon>NPAAA clade</taxon>
        <taxon>indigoferoid/millettioid clade</taxon>
        <taxon>Phaseoleae</taxon>
        <taxon>Vigna</taxon>
    </lineage>
</organism>
<accession>A0A4D6LYK1</accession>
<feature type="region of interest" description="Disordered" evidence="1">
    <location>
        <begin position="1"/>
        <end position="22"/>
    </location>
</feature>
<gene>
    <name evidence="2" type="ORF">DEO72_LG5g1506</name>
</gene>
<dbReference type="PANTHER" id="PTHR33018">
    <property type="entry name" value="OS10G0338966 PROTEIN-RELATED"/>
    <property type="match status" value="1"/>
</dbReference>
<keyword evidence="3" id="KW-1185">Reference proteome</keyword>
<evidence type="ECO:0000256" key="1">
    <source>
        <dbReference type="SAM" id="MobiDB-lite"/>
    </source>
</evidence>